<keyword evidence="5 7" id="KW-1133">Transmembrane helix</keyword>
<feature type="transmembrane region" description="Helical" evidence="7">
    <location>
        <begin position="339"/>
        <end position="359"/>
    </location>
</feature>
<reference evidence="9 10" key="1">
    <citation type="journal article" date="2021" name="Microbiol. Resour. Announc.">
        <title>Complete Genome Sequences of Three Human Oral Treponema parvum Isolates.</title>
        <authorList>
            <person name="Zeng H."/>
            <person name="Watt R.M."/>
        </authorList>
    </citation>
    <scope>NUCLEOTIDE SEQUENCE [LARGE SCALE GENOMIC DNA]</scope>
    <source>
        <strain evidence="9 10">ATCC 700770</strain>
    </source>
</reference>
<evidence type="ECO:0000256" key="4">
    <source>
        <dbReference type="ARBA" id="ARBA00022692"/>
    </source>
</evidence>
<feature type="transmembrane region" description="Helical" evidence="7">
    <location>
        <begin position="6"/>
        <end position="31"/>
    </location>
</feature>
<evidence type="ECO:0000313" key="9">
    <source>
        <dbReference type="EMBL" id="QTQ13683.1"/>
    </source>
</evidence>
<dbReference type="AlphaFoldDB" id="A0A975F3N4"/>
<feature type="transmembrane region" description="Helical" evidence="7">
    <location>
        <begin position="218"/>
        <end position="236"/>
    </location>
</feature>
<keyword evidence="2" id="KW-1003">Cell membrane</keyword>
<gene>
    <name evidence="9" type="ORF">HRQ91_03980</name>
</gene>
<dbReference type="GO" id="GO:0005886">
    <property type="term" value="C:plasma membrane"/>
    <property type="evidence" value="ECO:0007669"/>
    <property type="project" value="UniProtKB-SubCell"/>
</dbReference>
<keyword evidence="6 7" id="KW-0472">Membrane</keyword>
<feature type="transmembrane region" description="Helical" evidence="7">
    <location>
        <begin position="165"/>
        <end position="187"/>
    </location>
</feature>
<dbReference type="PANTHER" id="PTHR33362">
    <property type="entry name" value="SIALIC ACID TRAP TRANSPORTER PERMEASE PROTEIN SIAT-RELATED"/>
    <property type="match status" value="1"/>
</dbReference>
<organism evidence="9 10">
    <name type="scientific">Treponema parvum</name>
    <dbReference type="NCBI Taxonomy" id="138851"/>
    <lineage>
        <taxon>Bacteria</taxon>
        <taxon>Pseudomonadati</taxon>
        <taxon>Spirochaetota</taxon>
        <taxon>Spirochaetia</taxon>
        <taxon>Spirochaetales</taxon>
        <taxon>Treponemataceae</taxon>
        <taxon>Treponema</taxon>
    </lineage>
</organism>
<feature type="transmembrane region" description="Helical" evidence="7">
    <location>
        <begin position="52"/>
        <end position="68"/>
    </location>
</feature>
<feature type="domain" description="TRAP C4-dicarboxylate transport system permease DctM subunit" evidence="8">
    <location>
        <begin position="5"/>
        <end position="417"/>
    </location>
</feature>
<evidence type="ECO:0000256" key="5">
    <source>
        <dbReference type="ARBA" id="ARBA00022989"/>
    </source>
</evidence>
<dbReference type="EMBL" id="CP054142">
    <property type="protein sequence ID" value="QTQ13683.1"/>
    <property type="molecule type" value="Genomic_DNA"/>
</dbReference>
<accession>A0A975F3N4</accession>
<dbReference type="KEGG" id="tpav:HRQ91_03980"/>
<evidence type="ECO:0000256" key="7">
    <source>
        <dbReference type="SAM" id="Phobius"/>
    </source>
</evidence>
<feature type="transmembrane region" description="Helical" evidence="7">
    <location>
        <begin position="365"/>
        <end position="389"/>
    </location>
</feature>
<feature type="transmembrane region" description="Helical" evidence="7">
    <location>
        <begin position="401"/>
        <end position="422"/>
    </location>
</feature>
<feature type="transmembrane region" description="Helical" evidence="7">
    <location>
        <begin position="315"/>
        <end position="332"/>
    </location>
</feature>
<feature type="transmembrane region" description="Helical" evidence="7">
    <location>
        <begin position="242"/>
        <end position="258"/>
    </location>
</feature>
<dbReference type="InterPro" id="IPR010656">
    <property type="entry name" value="DctM"/>
</dbReference>
<evidence type="ECO:0000313" key="10">
    <source>
        <dbReference type="Proteomes" id="UP000671908"/>
    </source>
</evidence>
<dbReference type="InterPro" id="IPR004681">
    <property type="entry name" value="TRAP_DctM"/>
</dbReference>
<evidence type="ECO:0000256" key="6">
    <source>
        <dbReference type="ARBA" id="ARBA00023136"/>
    </source>
</evidence>
<dbReference type="RefSeq" id="WP_210120369.1">
    <property type="nucleotide sequence ID" value="NZ_CP054142.1"/>
</dbReference>
<dbReference type="Proteomes" id="UP000671908">
    <property type="component" value="Chromosome"/>
</dbReference>
<evidence type="ECO:0000256" key="3">
    <source>
        <dbReference type="ARBA" id="ARBA00022519"/>
    </source>
</evidence>
<dbReference type="GO" id="GO:0022857">
    <property type="term" value="F:transmembrane transporter activity"/>
    <property type="evidence" value="ECO:0007669"/>
    <property type="project" value="TreeGrafter"/>
</dbReference>
<sequence length="429" mass="46288">MIILLITFILLLCLNMPIAFVIGIAGVAYFITNGTIPISIAVQRVVAQTQSYSFLAVPFFIFAGSLMNETGITKNLLRLAQIITRKMWGGLAQINVLLSTMMGGISGSACADASMEARVLGLDMVRRGYPKGYSAVVTCLSSLITATIPPSVGLILFGFVGGVSIGRLFIAGIIPGLLMCVALMITVHFTAKKHGYEPPTHKYEPIDKKELRYTLKESIPALLFPVILLVGIRIGLFTPSEGGAFAVVYAIFIGKFVYKELTWQKFLISLKNACMDTGVILMIICLSGVFSYAITKEKVPVLISEAVMGITSNPALLQIIILILLFLLGMVLDSDVNTLLLTPIFLPIVEAAGIDPVHFGVMMATLLTVGVMTPPVGTACYIVCGILGCPIEEYIKYSIPFFAAVLIVFIILIFLPDVVLFLPNLVYGS</sequence>
<proteinExistence type="predicted"/>
<dbReference type="NCBIfam" id="TIGR00786">
    <property type="entry name" value="dctM"/>
    <property type="match status" value="1"/>
</dbReference>
<evidence type="ECO:0000259" key="8">
    <source>
        <dbReference type="Pfam" id="PF06808"/>
    </source>
</evidence>
<name>A0A975F3N4_9SPIR</name>
<dbReference type="Pfam" id="PF06808">
    <property type="entry name" value="DctM"/>
    <property type="match status" value="1"/>
</dbReference>
<protein>
    <submittedName>
        <fullName evidence="9">TRAP transporter large permease</fullName>
    </submittedName>
</protein>
<comment type="subcellular location">
    <subcellularLocation>
        <location evidence="1">Cell inner membrane</location>
        <topology evidence="1">Multi-pass membrane protein</topology>
    </subcellularLocation>
</comment>
<keyword evidence="3" id="KW-0997">Cell inner membrane</keyword>
<keyword evidence="4 7" id="KW-0812">Transmembrane</keyword>
<feature type="transmembrane region" description="Helical" evidence="7">
    <location>
        <begin position="278"/>
        <end position="295"/>
    </location>
</feature>
<keyword evidence="10" id="KW-1185">Reference proteome</keyword>
<dbReference type="PANTHER" id="PTHR33362:SF4">
    <property type="entry name" value="2,3-DIKETO-L-GULONATE TRAP TRANSPORTER LARGE PERMEASE PROTEIN YIAN"/>
    <property type="match status" value="1"/>
</dbReference>
<evidence type="ECO:0000256" key="1">
    <source>
        <dbReference type="ARBA" id="ARBA00004429"/>
    </source>
</evidence>
<dbReference type="PIRSF" id="PIRSF006066">
    <property type="entry name" value="HI0050"/>
    <property type="match status" value="1"/>
</dbReference>
<evidence type="ECO:0000256" key="2">
    <source>
        <dbReference type="ARBA" id="ARBA00022475"/>
    </source>
</evidence>
<feature type="transmembrane region" description="Helical" evidence="7">
    <location>
        <begin position="132"/>
        <end position="159"/>
    </location>
</feature>